<evidence type="ECO:0000256" key="5">
    <source>
        <dbReference type="ARBA" id="ARBA00023242"/>
    </source>
</evidence>
<dbReference type="EMBL" id="JAPQKH010000006">
    <property type="protein sequence ID" value="KAJ5094791.1"/>
    <property type="molecule type" value="Genomic_DNA"/>
</dbReference>
<protein>
    <recommendedName>
        <fullName evidence="9">Transcription factor domain-containing protein</fullName>
    </recommendedName>
</protein>
<keyword evidence="2" id="KW-0862">Zinc</keyword>
<dbReference type="GO" id="GO:0046872">
    <property type="term" value="F:metal ion binding"/>
    <property type="evidence" value="ECO:0007669"/>
    <property type="project" value="UniProtKB-KW"/>
</dbReference>
<evidence type="ECO:0000313" key="8">
    <source>
        <dbReference type="Proteomes" id="UP001149165"/>
    </source>
</evidence>
<keyword evidence="8" id="KW-1185">Reference proteome</keyword>
<accession>A0A9W9F6Z4</accession>
<dbReference type="AlphaFoldDB" id="A0A9W9F6Z4"/>
<evidence type="ECO:0000256" key="6">
    <source>
        <dbReference type="SAM" id="SignalP"/>
    </source>
</evidence>
<sequence length="414" mass="47356">MILAQCTLLLVVNLMFTGFKDNVVNLQAQRAWLATLMRRFVISSTNKDTLLSMEMKSVQPNDQWRSWIRSESGRRLAYCFAGVDPSFTATDYEQMLPSHDTLWQSRSEGEWKSLSHLLNDQTPPMSLKKIFSLNWMSNGVLQQVSEFNKLILNLMLFVEERRAIEASRSCALFEEEPTFSTKSALSPSYRRLDWKYKLLAPKPFEPSERTGNSDARNIFYHLIGILRHVPRKQLYAYSGWYASEEDMTAAEAYLAGWISENPVFSRECLVHAGALIGQIRSNGPAACYHYFCLLIATSYIWTFTRLQEQGSKELEGRPPLQPPATLLRIDQRHDPSLRDRWVENASGTLVHVTGVGMLSSQGSAERLWKEFLQIMGSRVGWPTLREGMIRCTSELLKNSSPMKGMRYSNSEVSH</sequence>
<dbReference type="PANTHER" id="PTHR47660">
    <property type="entry name" value="TRANSCRIPTION FACTOR WITH C2H2 AND ZN(2)-CYS(6) DNA BINDING DOMAIN (EUROFUNG)-RELATED-RELATED"/>
    <property type="match status" value="1"/>
</dbReference>
<evidence type="ECO:0000256" key="4">
    <source>
        <dbReference type="ARBA" id="ARBA00023163"/>
    </source>
</evidence>
<proteinExistence type="predicted"/>
<evidence type="ECO:0000256" key="2">
    <source>
        <dbReference type="ARBA" id="ARBA00022833"/>
    </source>
</evidence>
<evidence type="ECO:0000256" key="1">
    <source>
        <dbReference type="ARBA" id="ARBA00022723"/>
    </source>
</evidence>
<dbReference type="Proteomes" id="UP001149165">
    <property type="component" value="Unassembled WGS sequence"/>
</dbReference>
<reference evidence="7" key="1">
    <citation type="submission" date="2022-11" db="EMBL/GenBank/DDBJ databases">
        <authorList>
            <person name="Petersen C."/>
        </authorList>
    </citation>
    <scope>NUCLEOTIDE SEQUENCE</scope>
    <source>
        <strain evidence="7">IBT 30069</strain>
    </source>
</reference>
<organism evidence="7 8">
    <name type="scientific">Penicillium angulare</name>
    <dbReference type="NCBI Taxonomy" id="116970"/>
    <lineage>
        <taxon>Eukaryota</taxon>
        <taxon>Fungi</taxon>
        <taxon>Dikarya</taxon>
        <taxon>Ascomycota</taxon>
        <taxon>Pezizomycotina</taxon>
        <taxon>Eurotiomycetes</taxon>
        <taxon>Eurotiomycetidae</taxon>
        <taxon>Eurotiales</taxon>
        <taxon>Aspergillaceae</taxon>
        <taxon>Penicillium</taxon>
    </lineage>
</organism>
<dbReference type="PANTHER" id="PTHR47660:SF2">
    <property type="entry name" value="TRANSCRIPTION FACTOR WITH C2H2 AND ZN(2)-CYS(6) DNA BINDING DOMAIN (EUROFUNG)"/>
    <property type="match status" value="1"/>
</dbReference>
<evidence type="ECO:0000313" key="7">
    <source>
        <dbReference type="EMBL" id="KAJ5094791.1"/>
    </source>
</evidence>
<feature type="signal peptide" evidence="6">
    <location>
        <begin position="1"/>
        <end position="21"/>
    </location>
</feature>
<dbReference type="OrthoDB" id="1405595at2759"/>
<keyword evidence="3" id="KW-0805">Transcription regulation</keyword>
<keyword evidence="5" id="KW-0539">Nucleus</keyword>
<gene>
    <name evidence="7" type="ORF">N7456_010652</name>
</gene>
<evidence type="ECO:0008006" key="9">
    <source>
        <dbReference type="Google" id="ProtNLM"/>
    </source>
</evidence>
<comment type="caution">
    <text evidence="7">The sequence shown here is derived from an EMBL/GenBank/DDBJ whole genome shotgun (WGS) entry which is preliminary data.</text>
</comment>
<keyword evidence="4" id="KW-0804">Transcription</keyword>
<name>A0A9W9F6Z4_9EURO</name>
<feature type="chain" id="PRO_5040919339" description="Transcription factor domain-containing protein" evidence="6">
    <location>
        <begin position="22"/>
        <end position="414"/>
    </location>
</feature>
<keyword evidence="1" id="KW-0479">Metal-binding</keyword>
<evidence type="ECO:0000256" key="3">
    <source>
        <dbReference type="ARBA" id="ARBA00023015"/>
    </source>
</evidence>
<reference evidence="7" key="2">
    <citation type="journal article" date="2023" name="IMA Fungus">
        <title>Comparative genomic study of the Penicillium genus elucidates a diverse pangenome and 15 lateral gene transfer events.</title>
        <authorList>
            <person name="Petersen C."/>
            <person name="Sorensen T."/>
            <person name="Nielsen M.R."/>
            <person name="Sondergaard T.E."/>
            <person name="Sorensen J.L."/>
            <person name="Fitzpatrick D.A."/>
            <person name="Frisvad J.C."/>
            <person name="Nielsen K.L."/>
        </authorList>
    </citation>
    <scope>NUCLEOTIDE SEQUENCE</scope>
    <source>
        <strain evidence="7">IBT 30069</strain>
    </source>
</reference>
<keyword evidence="6" id="KW-0732">Signal</keyword>